<dbReference type="GO" id="GO:0016740">
    <property type="term" value="F:transferase activity"/>
    <property type="evidence" value="ECO:0007669"/>
    <property type="project" value="UniProtKB-KW"/>
</dbReference>
<protein>
    <submittedName>
        <fullName evidence="3">Glycosyl transferase family 90</fullName>
    </submittedName>
</protein>
<dbReference type="PANTHER" id="PTHR12203">
    <property type="entry name" value="KDEL LYS-ASP-GLU-LEU CONTAINING - RELATED"/>
    <property type="match status" value="1"/>
</dbReference>
<dbReference type="AlphaFoldDB" id="A0A317PCV8"/>
<name>A0A317PCV8_9HYPH</name>
<evidence type="ECO:0000259" key="2">
    <source>
        <dbReference type="SMART" id="SM00672"/>
    </source>
</evidence>
<dbReference type="Pfam" id="PF05686">
    <property type="entry name" value="Glyco_transf_90"/>
    <property type="match status" value="1"/>
</dbReference>
<reference evidence="3 4" key="1">
    <citation type="submission" date="2018-05" db="EMBL/GenBank/DDBJ databases">
        <title>Genomic Encyclopedia of Type Strains, Phase IV (KMG-IV): sequencing the most valuable type-strain genomes for metagenomic binning, comparative biology and taxonomic classification.</title>
        <authorList>
            <person name="Goeker M."/>
        </authorList>
    </citation>
    <scope>NUCLEOTIDE SEQUENCE [LARGE SCALE GENOMIC DNA]</scope>
    <source>
        <strain evidence="3 4">DSM 16791</strain>
    </source>
</reference>
<dbReference type="Proteomes" id="UP000246352">
    <property type="component" value="Unassembled WGS sequence"/>
</dbReference>
<proteinExistence type="predicted"/>
<evidence type="ECO:0000313" key="4">
    <source>
        <dbReference type="Proteomes" id="UP000246352"/>
    </source>
</evidence>
<evidence type="ECO:0000256" key="1">
    <source>
        <dbReference type="ARBA" id="ARBA00022679"/>
    </source>
</evidence>
<sequence length="217" mass="25071">MSFSAVQGSETIIAVPDFSFWNWPEVGIDDYTRLIGEMAMAGDQPPADQRLFWIGNSATSPVRERLMEIALGDPRIHAIDITWIKQEGPERWASDRRMDTQAAQYVSLPDHCRYRYLLDIEGIGYSARLKILLFSGRPVFIQDRPWKDFFFDWMEPFQHYIPVAGDLSDLGRQLDWAEAHPEECARIAANALEFAHRHLTREAAILHLRKVITDLLR</sequence>
<keyword evidence="1 3" id="KW-0808">Transferase</keyword>
<dbReference type="PANTHER" id="PTHR12203:SF35">
    <property type="entry name" value="PROTEIN O-GLUCOSYLTRANSFERASE 1"/>
    <property type="match status" value="1"/>
</dbReference>
<dbReference type="SMART" id="SM00672">
    <property type="entry name" value="CAP10"/>
    <property type="match status" value="1"/>
</dbReference>
<gene>
    <name evidence="3" type="ORF">DFR52_10813</name>
</gene>
<dbReference type="OrthoDB" id="7976614at2"/>
<dbReference type="EMBL" id="QGTR01000008">
    <property type="protein sequence ID" value="PWV95749.1"/>
    <property type="molecule type" value="Genomic_DNA"/>
</dbReference>
<dbReference type="InterPro" id="IPR006598">
    <property type="entry name" value="CAP10"/>
</dbReference>
<organism evidence="3 4">
    <name type="scientific">Hoeflea marina</name>
    <dbReference type="NCBI Taxonomy" id="274592"/>
    <lineage>
        <taxon>Bacteria</taxon>
        <taxon>Pseudomonadati</taxon>
        <taxon>Pseudomonadota</taxon>
        <taxon>Alphaproteobacteria</taxon>
        <taxon>Hyphomicrobiales</taxon>
        <taxon>Rhizobiaceae</taxon>
        <taxon>Hoeflea</taxon>
    </lineage>
</organism>
<feature type="domain" description="Glycosyl transferase CAP10" evidence="2">
    <location>
        <begin position="2"/>
        <end position="213"/>
    </location>
</feature>
<accession>A0A317PCV8</accession>
<keyword evidence="4" id="KW-1185">Reference proteome</keyword>
<dbReference type="InterPro" id="IPR051091">
    <property type="entry name" value="O-Glucosyltr/Glycosyltrsf_90"/>
</dbReference>
<comment type="caution">
    <text evidence="3">The sequence shown here is derived from an EMBL/GenBank/DDBJ whole genome shotgun (WGS) entry which is preliminary data.</text>
</comment>
<evidence type="ECO:0000313" key="3">
    <source>
        <dbReference type="EMBL" id="PWV95749.1"/>
    </source>
</evidence>